<comment type="caution">
    <text evidence="1">The sequence shown here is derived from an EMBL/GenBank/DDBJ whole genome shotgun (WGS) entry which is preliminary data.</text>
</comment>
<dbReference type="Gene3D" id="3.80.10.10">
    <property type="entry name" value="Ribonuclease Inhibitor"/>
    <property type="match status" value="1"/>
</dbReference>
<gene>
    <name evidence="1" type="ORF">EWM64_g1510</name>
</gene>
<evidence type="ECO:0008006" key="3">
    <source>
        <dbReference type="Google" id="ProtNLM"/>
    </source>
</evidence>
<evidence type="ECO:0000313" key="2">
    <source>
        <dbReference type="Proteomes" id="UP000298061"/>
    </source>
</evidence>
<keyword evidence="2" id="KW-1185">Reference proteome</keyword>
<proteinExistence type="predicted"/>
<accession>A0A4Z0A8A6</accession>
<reference evidence="1 2" key="1">
    <citation type="submission" date="2019-02" db="EMBL/GenBank/DDBJ databases">
        <title>Genome sequencing of the rare red list fungi Hericium alpestre (H. flagellum).</title>
        <authorList>
            <person name="Buettner E."/>
            <person name="Kellner H."/>
        </authorList>
    </citation>
    <scope>NUCLEOTIDE SEQUENCE [LARGE SCALE GENOMIC DNA]</scope>
    <source>
        <strain evidence="1 2">DSM 108284</strain>
    </source>
</reference>
<dbReference type="AlphaFoldDB" id="A0A4Z0A8A6"/>
<evidence type="ECO:0000313" key="1">
    <source>
        <dbReference type="EMBL" id="TFY82501.1"/>
    </source>
</evidence>
<dbReference type="SUPFAM" id="SSF52047">
    <property type="entry name" value="RNI-like"/>
    <property type="match status" value="1"/>
</dbReference>
<sequence>MKKIIPTKLAVHRLFPEVLSRIFRALVNIDPPTKKENGTHLGWIHVSHVSQPWRRAAIGDAMLWTTVSAEFAAPLVKEMIRRSKSMPINVICEGEEILSIPFIAGFLAPDQLVRLKTLRLCPNKALSEAFIGLLDKPTPLLEELALGSQHDRDCRHLPAALFASTLPRLRKLTLQGWMPSSWDALYLRNLTSLSIHAPYVSKLHSLPATKLLEILSRCPKLETIELRRVVEPLDAAGLLSLSSNNQIVDLPCLAQVVLEWTWQAITVNSLFDHLQIPPTCKIHMKFDHCLWSTSSLHGLLALFSGNTSTWNPLRELSLDASPTGVVLVANDTSNEKCLALPDDAKYTIEWTGYMLRGRGLLLAICEELCLADVAVLKISADTRSFTKDKDVLKRFLSGFRAVKTLVLSKEEAVDCVVSVLAEAQSGSVVAADHIGREAVAAEVQNHTLLLPSLQALVLEAVSLDQYGEGEEMVGDKVARMLQIRRSLGAKVRCELHALPFEL</sequence>
<dbReference type="STRING" id="135208.A0A4Z0A8A6"/>
<protein>
    <recommendedName>
        <fullName evidence="3">F-box domain-containing protein</fullName>
    </recommendedName>
</protein>
<dbReference type="EMBL" id="SFCI01000103">
    <property type="protein sequence ID" value="TFY82501.1"/>
    <property type="molecule type" value="Genomic_DNA"/>
</dbReference>
<organism evidence="1 2">
    <name type="scientific">Hericium alpestre</name>
    <dbReference type="NCBI Taxonomy" id="135208"/>
    <lineage>
        <taxon>Eukaryota</taxon>
        <taxon>Fungi</taxon>
        <taxon>Dikarya</taxon>
        <taxon>Basidiomycota</taxon>
        <taxon>Agaricomycotina</taxon>
        <taxon>Agaricomycetes</taxon>
        <taxon>Russulales</taxon>
        <taxon>Hericiaceae</taxon>
        <taxon>Hericium</taxon>
    </lineage>
</organism>
<name>A0A4Z0A8A6_9AGAM</name>
<dbReference type="Proteomes" id="UP000298061">
    <property type="component" value="Unassembled WGS sequence"/>
</dbReference>
<dbReference type="OrthoDB" id="3365698at2759"/>
<dbReference type="InterPro" id="IPR032675">
    <property type="entry name" value="LRR_dom_sf"/>
</dbReference>